<dbReference type="PANTHER" id="PTHR36382">
    <property type="entry name" value="OSJNBA0043L09.26 PROTEIN"/>
    <property type="match status" value="1"/>
</dbReference>
<protein>
    <submittedName>
        <fullName evidence="1">Uncharacterized protein</fullName>
    </submittedName>
</protein>
<evidence type="ECO:0000313" key="1">
    <source>
        <dbReference type="EMBL" id="PSB31885.1"/>
    </source>
</evidence>
<comment type="caution">
    <text evidence="1">The sequence shown here is derived from an EMBL/GenBank/DDBJ whole genome shotgun (WGS) entry which is preliminary data.</text>
</comment>
<sequence>MQPSTEFLTPEECAEVDQALLTSRERFSARVAIYALRTLKQIAQVNGVAITKLDPKQIEAWVYQDESLQTGIDREFRSFFAQLVIASLNPLQQAARATGVPIESLTVAQVIIWFEEQAKLNLSKITSDL</sequence>
<organism evidence="1 2">
    <name type="scientific">Stenomitos frigidus ULC18</name>
    <dbReference type="NCBI Taxonomy" id="2107698"/>
    <lineage>
        <taxon>Bacteria</taxon>
        <taxon>Bacillati</taxon>
        <taxon>Cyanobacteriota</taxon>
        <taxon>Cyanophyceae</taxon>
        <taxon>Leptolyngbyales</taxon>
        <taxon>Leptolyngbyaceae</taxon>
        <taxon>Stenomitos</taxon>
    </lineage>
</organism>
<reference evidence="2" key="1">
    <citation type="submission" date="2018-02" db="EMBL/GenBank/DDBJ databases">
        <authorList>
            <person name="Moore K."/>
            <person name="Momper L."/>
        </authorList>
    </citation>
    <scope>NUCLEOTIDE SEQUENCE [LARGE SCALE GENOMIC DNA]</scope>
    <source>
        <strain evidence="2">ULC18</strain>
    </source>
</reference>
<evidence type="ECO:0000313" key="2">
    <source>
        <dbReference type="Proteomes" id="UP000239576"/>
    </source>
</evidence>
<keyword evidence="2" id="KW-1185">Reference proteome</keyword>
<dbReference type="Proteomes" id="UP000239576">
    <property type="component" value="Unassembled WGS sequence"/>
</dbReference>
<dbReference type="PANTHER" id="PTHR36382:SF2">
    <property type="entry name" value="OS04G0635700 PROTEIN"/>
    <property type="match status" value="1"/>
</dbReference>
<accession>A0A2T1EGR9</accession>
<dbReference type="EMBL" id="PVWK01000031">
    <property type="protein sequence ID" value="PSB31885.1"/>
    <property type="molecule type" value="Genomic_DNA"/>
</dbReference>
<dbReference type="AlphaFoldDB" id="A0A2T1EGR9"/>
<name>A0A2T1EGR9_9CYAN</name>
<dbReference type="OrthoDB" id="514810at2"/>
<gene>
    <name evidence="1" type="ORF">C7B82_06615</name>
</gene>
<reference evidence="1 2" key="2">
    <citation type="submission" date="2018-03" db="EMBL/GenBank/DDBJ databases">
        <title>The ancient ancestry and fast evolution of plastids.</title>
        <authorList>
            <person name="Moore K.R."/>
            <person name="Magnabosco C."/>
            <person name="Momper L."/>
            <person name="Gold D.A."/>
            <person name="Bosak T."/>
            <person name="Fournier G.P."/>
        </authorList>
    </citation>
    <scope>NUCLEOTIDE SEQUENCE [LARGE SCALE GENOMIC DNA]</scope>
    <source>
        <strain evidence="1 2">ULC18</strain>
    </source>
</reference>
<dbReference type="RefSeq" id="WP_106255517.1">
    <property type="nucleotide sequence ID" value="NZ_CAWNSW010000125.1"/>
</dbReference>
<proteinExistence type="predicted"/>